<comment type="caution">
    <text evidence="2">The sequence shown here is derived from an EMBL/GenBank/DDBJ whole genome shotgun (WGS) entry which is preliminary data.</text>
</comment>
<dbReference type="RefSeq" id="WP_390260962.1">
    <property type="nucleotide sequence ID" value="NZ_JBHUGH010000006.1"/>
</dbReference>
<sequence>MTDKDAPGPLPRELRFLKRLVTALTGVMIAGLLIIIVLLVTRLTQIPEQAGIALPETIALPEGTRATAFTQGQGWYAIVTDTGEILIYDAQTGALRQRIAIE</sequence>
<keyword evidence="1" id="KW-0472">Membrane</keyword>
<gene>
    <name evidence="2" type="ORF">ACFSGJ_09165</name>
</gene>
<reference evidence="3" key="1">
    <citation type="journal article" date="2019" name="Int. J. Syst. Evol. Microbiol.">
        <title>The Global Catalogue of Microorganisms (GCM) 10K type strain sequencing project: providing services to taxonomists for standard genome sequencing and annotation.</title>
        <authorList>
            <consortium name="The Broad Institute Genomics Platform"/>
            <consortium name="The Broad Institute Genome Sequencing Center for Infectious Disease"/>
            <person name="Wu L."/>
            <person name="Ma J."/>
        </authorList>
    </citation>
    <scope>NUCLEOTIDE SEQUENCE [LARGE SCALE GENOMIC DNA]</scope>
    <source>
        <strain evidence="3">CGMCC 4.7242</strain>
    </source>
</reference>
<keyword evidence="1" id="KW-0812">Transmembrane</keyword>
<name>A0ABW4S4R3_9RHOB</name>
<evidence type="ECO:0000313" key="2">
    <source>
        <dbReference type="EMBL" id="MFD1912384.1"/>
    </source>
</evidence>
<dbReference type="EMBL" id="JBHUGH010000006">
    <property type="protein sequence ID" value="MFD1912384.1"/>
    <property type="molecule type" value="Genomic_DNA"/>
</dbReference>
<keyword evidence="3" id="KW-1185">Reference proteome</keyword>
<dbReference type="Pfam" id="PF20082">
    <property type="entry name" value="DUF6476"/>
    <property type="match status" value="1"/>
</dbReference>
<protein>
    <submittedName>
        <fullName evidence="2">DUF6476 family protein</fullName>
    </submittedName>
</protein>
<dbReference type="Proteomes" id="UP001597353">
    <property type="component" value="Unassembled WGS sequence"/>
</dbReference>
<proteinExistence type="predicted"/>
<dbReference type="InterPro" id="IPR045519">
    <property type="entry name" value="DUF6476"/>
</dbReference>
<keyword evidence="1" id="KW-1133">Transmembrane helix</keyword>
<evidence type="ECO:0000256" key="1">
    <source>
        <dbReference type="SAM" id="Phobius"/>
    </source>
</evidence>
<organism evidence="2 3">
    <name type="scientific">Halodurantibacterium flavum</name>
    <dbReference type="NCBI Taxonomy" id="1382802"/>
    <lineage>
        <taxon>Bacteria</taxon>
        <taxon>Pseudomonadati</taxon>
        <taxon>Pseudomonadota</taxon>
        <taxon>Alphaproteobacteria</taxon>
        <taxon>Rhodobacterales</taxon>
        <taxon>Paracoccaceae</taxon>
        <taxon>Halodurantibacterium</taxon>
    </lineage>
</organism>
<evidence type="ECO:0000313" key="3">
    <source>
        <dbReference type="Proteomes" id="UP001597353"/>
    </source>
</evidence>
<accession>A0ABW4S4R3</accession>
<feature type="transmembrane region" description="Helical" evidence="1">
    <location>
        <begin position="20"/>
        <end position="40"/>
    </location>
</feature>